<gene>
    <name evidence="1" type="ORF">EGT74_22250</name>
</gene>
<reference evidence="1 2" key="1">
    <citation type="submission" date="2018-11" db="EMBL/GenBank/DDBJ databases">
        <title>Chitinophaga lutea sp.nov., isolate from arsenic contaminated soil.</title>
        <authorList>
            <person name="Zong Y."/>
        </authorList>
    </citation>
    <scope>NUCLEOTIDE SEQUENCE [LARGE SCALE GENOMIC DNA]</scope>
    <source>
        <strain evidence="1 2">ZY74</strain>
    </source>
</reference>
<sequence>MINIKRVYEPAQPADGFRILVDRLWPRGIKKETAQVDLWAKEVAPSTELRKWFHHEEQHWPEFVKRYKAELKASDALAALLPEIKKHKAVTLLYGAKDEENNQAVVLRELLKAKL</sequence>
<dbReference type="RefSeq" id="WP_123848679.1">
    <property type="nucleotide sequence ID" value="NZ_RPDH01000002.1"/>
</dbReference>
<dbReference type="AlphaFoldDB" id="A0A3N4PPQ0"/>
<keyword evidence="2" id="KW-1185">Reference proteome</keyword>
<accession>A0A3N4PPQ0</accession>
<evidence type="ECO:0000313" key="2">
    <source>
        <dbReference type="Proteomes" id="UP000278351"/>
    </source>
</evidence>
<dbReference type="InterPro" id="IPR052552">
    <property type="entry name" value="YeaO-like"/>
</dbReference>
<protein>
    <submittedName>
        <fullName evidence="1">DUF488 domain-containing protein</fullName>
    </submittedName>
</protein>
<organism evidence="1 2">
    <name type="scientific">Chitinophaga lutea</name>
    <dbReference type="NCBI Taxonomy" id="2488634"/>
    <lineage>
        <taxon>Bacteria</taxon>
        <taxon>Pseudomonadati</taxon>
        <taxon>Bacteroidota</taxon>
        <taxon>Chitinophagia</taxon>
        <taxon>Chitinophagales</taxon>
        <taxon>Chitinophagaceae</taxon>
        <taxon>Chitinophaga</taxon>
    </lineage>
</organism>
<dbReference type="EMBL" id="RPDH01000002">
    <property type="protein sequence ID" value="RPE09698.1"/>
    <property type="molecule type" value="Genomic_DNA"/>
</dbReference>
<dbReference type="OrthoDB" id="9790745at2"/>
<proteinExistence type="predicted"/>
<dbReference type="Pfam" id="PF22752">
    <property type="entry name" value="DUF488-N3i"/>
    <property type="match status" value="1"/>
</dbReference>
<evidence type="ECO:0000313" key="1">
    <source>
        <dbReference type="EMBL" id="RPE09698.1"/>
    </source>
</evidence>
<dbReference type="PANTHER" id="PTHR36849:SF1">
    <property type="entry name" value="CYTOPLASMIC PROTEIN"/>
    <property type="match status" value="1"/>
</dbReference>
<comment type="caution">
    <text evidence="1">The sequence shown here is derived from an EMBL/GenBank/DDBJ whole genome shotgun (WGS) entry which is preliminary data.</text>
</comment>
<name>A0A3N4PPQ0_9BACT</name>
<dbReference type="PANTHER" id="PTHR36849">
    <property type="entry name" value="CYTOPLASMIC PROTEIN-RELATED"/>
    <property type="match status" value="1"/>
</dbReference>
<dbReference type="Proteomes" id="UP000278351">
    <property type="component" value="Unassembled WGS sequence"/>
</dbReference>